<dbReference type="Pfam" id="PF05724">
    <property type="entry name" value="TPMT"/>
    <property type="match status" value="1"/>
</dbReference>
<dbReference type="AlphaFoldDB" id="D8QDU1"/>
<evidence type="ECO:0000313" key="6">
    <source>
        <dbReference type="Proteomes" id="UP000007431"/>
    </source>
</evidence>
<dbReference type="OMA" id="EQTFFCA"/>
<dbReference type="PANTHER" id="PTHR32183">
    <property type="match status" value="1"/>
</dbReference>
<protein>
    <recommendedName>
        <fullName evidence="7">Methyltransferase domain-containing protein</fullName>
    </recommendedName>
</protein>
<dbReference type="EMBL" id="GL377310">
    <property type="protein sequence ID" value="EFI93740.1"/>
    <property type="molecule type" value="Genomic_DNA"/>
</dbReference>
<dbReference type="SUPFAM" id="SSF53335">
    <property type="entry name" value="S-adenosyl-L-methionine-dependent methyltransferases"/>
    <property type="match status" value="1"/>
</dbReference>
<dbReference type="RefSeq" id="XP_003028643.1">
    <property type="nucleotide sequence ID" value="XM_003028597.1"/>
</dbReference>
<keyword evidence="3" id="KW-0808">Transferase</keyword>
<dbReference type="KEGG" id="scm:SCHCO_02602028"/>
<dbReference type="InterPro" id="IPR029063">
    <property type="entry name" value="SAM-dependent_MTases_sf"/>
</dbReference>
<keyword evidence="4" id="KW-0949">S-adenosyl-L-methionine</keyword>
<sequence length="221" mass="25134">MAAAAPPPGPETVVNDDPMSWDVAWRKNITPWLKEKPQPALREIVESGAVEMPRGKDKWALVPGCGSGNDVAYLAATLGVTSVGVEISPKGLEVAQEKWAHSDLKPGVRALMQFHLADFFKMVGEYDLVYDYTFFVAIPPKRRAEWGRQMTALTRKNGLLLALVYPLQERDKGWGPPWFVRPEHYMEVLRAEDWELVFDEMPKTSEGDHVGRERMMVWRRK</sequence>
<evidence type="ECO:0000313" key="5">
    <source>
        <dbReference type="EMBL" id="EFI93740.1"/>
    </source>
</evidence>
<dbReference type="InParanoid" id="D8QDU1"/>
<dbReference type="GO" id="GO:0032259">
    <property type="term" value="P:methylation"/>
    <property type="evidence" value="ECO:0007669"/>
    <property type="project" value="UniProtKB-KW"/>
</dbReference>
<evidence type="ECO:0000256" key="4">
    <source>
        <dbReference type="ARBA" id="ARBA00022691"/>
    </source>
</evidence>
<evidence type="ECO:0000256" key="1">
    <source>
        <dbReference type="ARBA" id="ARBA00022553"/>
    </source>
</evidence>
<gene>
    <name evidence="5" type="ORF">SCHCODRAFT_237008</name>
</gene>
<evidence type="ECO:0000256" key="3">
    <source>
        <dbReference type="ARBA" id="ARBA00022679"/>
    </source>
</evidence>
<dbReference type="GO" id="GO:0008757">
    <property type="term" value="F:S-adenosylmethionine-dependent methyltransferase activity"/>
    <property type="evidence" value="ECO:0007669"/>
    <property type="project" value="InterPro"/>
</dbReference>
<evidence type="ECO:0008006" key="7">
    <source>
        <dbReference type="Google" id="ProtNLM"/>
    </source>
</evidence>
<proteinExistence type="predicted"/>
<dbReference type="InterPro" id="IPR008854">
    <property type="entry name" value="TPMT"/>
</dbReference>
<dbReference type="PANTHER" id="PTHR32183:SF6">
    <property type="entry name" value="CYSTEINE SULFINATE DESULFINASE_CYSTEINE DESULFURASE AND RELATED ENZYMES"/>
    <property type="match status" value="1"/>
</dbReference>
<dbReference type="VEuPathDB" id="FungiDB:SCHCODRAFT_02602028"/>
<keyword evidence="6" id="KW-1185">Reference proteome</keyword>
<dbReference type="OrthoDB" id="276151at2759"/>
<keyword evidence="1" id="KW-0597">Phosphoprotein</keyword>
<dbReference type="Proteomes" id="UP000007431">
    <property type="component" value="Unassembled WGS sequence"/>
</dbReference>
<dbReference type="GeneID" id="9590442"/>
<reference evidence="5 6" key="1">
    <citation type="journal article" date="2010" name="Nat. Biotechnol.">
        <title>Genome sequence of the model mushroom Schizophyllum commune.</title>
        <authorList>
            <person name="Ohm R.A."/>
            <person name="de Jong J.F."/>
            <person name="Lugones L.G."/>
            <person name="Aerts A."/>
            <person name="Kothe E."/>
            <person name="Stajich J.E."/>
            <person name="de Vries R.P."/>
            <person name="Record E."/>
            <person name="Levasseur A."/>
            <person name="Baker S.E."/>
            <person name="Bartholomew K.A."/>
            <person name="Coutinho P.M."/>
            <person name="Erdmann S."/>
            <person name="Fowler T.J."/>
            <person name="Gathman A.C."/>
            <person name="Lombard V."/>
            <person name="Henrissat B."/>
            <person name="Knabe N."/>
            <person name="Kuees U."/>
            <person name="Lilly W.W."/>
            <person name="Lindquist E."/>
            <person name="Lucas S."/>
            <person name="Magnuson J.K."/>
            <person name="Piumi F."/>
            <person name="Raudaskoski M."/>
            <person name="Salamov A."/>
            <person name="Schmutz J."/>
            <person name="Schwarze F.W.M.R."/>
            <person name="vanKuyk P.A."/>
            <person name="Horton J.S."/>
            <person name="Grigoriev I.V."/>
            <person name="Woesten H.A.B."/>
        </authorList>
    </citation>
    <scope>NUCLEOTIDE SEQUENCE [LARGE SCALE GENOMIC DNA]</scope>
    <source>
        <strain evidence="6">H4-8 / FGSC 9210</strain>
    </source>
</reference>
<dbReference type="CDD" id="cd02440">
    <property type="entry name" value="AdoMet_MTases"/>
    <property type="match status" value="1"/>
</dbReference>
<dbReference type="eggNOG" id="ENOG502QS1V">
    <property type="taxonomic scope" value="Eukaryota"/>
</dbReference>
<organism evidence="6">
    <name type="scientific">Schizophyllum commune (strain H4-8 / FGSC 9210)</name>
    <name type="common">Split gill fungus</name>
    <dbReference type="NCBI Taxonomy" id="578458"/>
    <lineage>
        <taxon>Eukaryota</taxon>
        <taxon>Fungi</taxon>
        <taxon>Dikarya</taxon>
        <taxon>Basidiomycota</taxon>
        <taxon>Agaricomycotina</taxon>
        <taxon>Agaricomycetes</taxon>
        <taxon>Agaricomycetidae</taxon>
        <taxon>Agaricales</taxon>
        <taxon>Schizophyllaceae</taxon>
        <taxon>Schizophyllum</taxon>
    </lineage>
</organism>
<dbReference type="PROSITE" id="PS51585">
    <property type="entry name" value="SAM_MT_TPMT"/>
    <property type="match status" value="1"/>
</dbReference>
<accession>D8QDU1</accession>
<name>D8QDU1_SCHCM</name>
<dbReference type="Gene3D" id="3.40.50.150">
    <property type="entry name" value="Vaccinia Virus protein VP39"/>
    <property type="match status" value="1"/>
</dbReference>
<dbReference type="HOGENOM" id="CLU_056435_1_1_1"/>
<evidence type="ECO:0000256" key="2">
    <source>
        <dbReference type="ARBA" id="ARBA00022603"/>
    </source>
</evidence>
<keyword evidence="2" id="KW-0489">Methyltransferase</keyword>